<protein>
    <submittedName>
        <fullName evidence="1">Uncharacterized protein</fullName>
    </submittedName>
</protein>
<reference evidence="2" key="1">
    <citation type="journal article" date="2011" name="PLoS Genet.">
        <title>Azospirillum genomes reveal transition of bacteria from aquatic to terrestrial environments.</title>
        <authorList>
            <person name="Wisniewski-Dye F."/>
            <person name="Borziak K."/>
            <person name="Khalsa-Moyers G."/>
            <person name="Alexandre G."/>
            <person name="Sukharnikov L.O."/>
            <person name="Wuichet K."/>
            <person name="Hurst G.B."/>
            <person name="McDonald W.H."/>
            <person name="Robertson J.S."/>
            <person name="Barbe V."/>
            <person name="Calteau A."/>
            <person name="Rouy Z."/>
            <person name="Mangenot S."/>
            <person name="Prigent-Combaret C."/>
            <person name="Normand P."/>
            <person name="Boyer M."/>
            <person name="Siguier P."/>
            <person name="Dessaux Y."/>
            <person name="Elmerich C."/>
            <person name="Condemine G."/>
            <person name="Krishnen G."/>
            <person name="Kennedy I."/>
            <person name="Paterson A.H."/>
            <person name="Gonzalez V."/>
            <person name="Mavingui P."/>
            <person name="Zhulin I.B."/>
        </authorList>
    </citation>
    <scope>NUCLEOTIDE SEQUENCE [LARGE SCALE GENOMIC DNA]</scope>
    <source>
        <strain evidence="2">4B</strain>
    </source>
</reference>
<proteinExistence type="predicted"/>
<evidence type="ECO:0000313" key="1">
    <source>
        <dbReference type="EMBL" id="CBS91653.1"/>
    </source>
</evidence>
<accession>G7ZJ73</accession>
<dbReference type="EMBL" id="FQ311874">
    <property type="protein sequence ID" value="CBS91653.1"/>
    <property type="molecule type" value="Genomic_DNA"/>
</dbReference>
<dbReference type="OrthoDB" id="1432594at2"/>
<dbReference type="Gene3D" id="3.40.50.11350">
    <property type="match status" value="1"/>
</dbReference>
<keyword evidence="1" id="KW-0614">Plasmid</keyword>
<geneLocation type="plasmid" evidence="1 2">
    <name>AZO_p6</name>
</geneLocation>
<organism evidence="1 2">
    <name type="scientific">Azospirillum lipoferum (strain 4B)</name>
    <dbReference type="NCBI Taxonomy" id="862719"/>
    <lineage>
        <taxon>Bacteria</taxon>
        <taxon>Pseudomonadati</taxon>
        <taxon>Pseudomonadota</taxon>
        <taxon>Alphaproteobacteria</taxon>
        <taxon>Rhodospirillales</taxon>
        <taxon>Azospirillaceae</taxon>
        <taxon>Azospirillum</taxon>
    </lineage>
</organism>
<dbReference type="RefSeq" id="WP_014190072.1">
    <property type="nucleotide sequence ID" value="NC_016588.1"/>
</dbReference>
<name>G7ZJ73_AZOL4</name>
<dbReference type="HOGENOM" id="CLU_893236_0_0_5"/>
<dbReference type="AlphaFoldDB" id="G7ZJ73"/>
<gene>
    <name evidence="1" type="ordered locus">AZOLI_p60254</name>
</gene>
<evidence type="ECO:0000313" key="2">
    <source>
        <dbReference type="Proteomes" id="UP000005667"/>
    </source>
</evidence>
<sequence>MKTLTIYPINGLANRLMALISAVRVATLTGYRLQVIWEKDQSCRAMLSDLFEADFDVISLEEFWKQNQAKKLTIVDANDAREKIPEFIDRNDLEIFRYDGLLILPHALFIRESILLVSHHFFFTEDDSNTFNSDRKRMAGLLSGEFSNFRPLPILRELADAYSEPLRRGIGLHIRRTYPHALTEEGLERELTQWSFPSVDYYMNLLPVIRDRTGLDGKIYLSTNCKVTKSEVVTRLGEANVLTYQARALDVSYSVAGIQDAVVDMISLSKAPLIIRFNESTFSFFSAMLGGCHQAIVYRDGQTLLKGPLEY</sequence>
<dbReference type="Gene3D" id="3.40.50.11340">
    <property type="match status" value="1"/>
</dbReference>
<dbReference type="Proteomes" id="UP000005667">
    <property type="component" value="Plasmid AZO_p6"/>
</dbReference>
<dbReference type="KEGG" id="ali:AZOLI_p60254"/>
<keyword evidence="2" id="KW-1185">Reference proteome</keyword>